<gene>
    <name evidence="1" type="ORF">MLD38_016687</name>
</gene>
<accession>A0ACB9QN78</accession>
<dbReference type="Proteomes" id="UP001057402">
    <property type="component" value="Chromosome 5"/>
</dbReference>
<evidence type="ECO:0000313" key="2">
    <source>
        <dbReference type="Proteomes" id="UP001057402"/>
    </source>
</evidence>
<comment type="caution">
    <text evidence="1">The sequence shown here is derived from an EMBL/GenBank/DDBJ whole genome shotgun (WGS) entry which is preliminary data.</text>
</comment>
<sequence>MISSKAHRVLQAALCVVVGYPAIAGRKNLTTCISRDGRGAGDAKDDGAVEGGTDVHMPSDIGGVFEGELPGGSIGQ</sequence>
<organism evidence="1 2">
    <name type="scientific">Melastoma candidum</name>
    <dbReference type="NCBI Taxonomy" id="119954"/>
    <lineage>
        <taxon>Eukaryota</taxon>
        <taxon>Viridiplantae</taxon>
        <taxon>Streptophyta</taxon>
        <taxon>Embryophyta</taxon>
        <taxon>Tracheophyta</taxon>
        <taxon>Spermatophyta</taxon>
        <taxon>Magnoliopsida</taxon>
        <taxon>eudicotyledons</taxon>
        <taxon>Gunneridae</taxon>
        <taxon>Pentapetalae</taxon>
        <taxon>rosids</taxon>
        <taxon>malvids</taxon>
        <taxon>Myrtales</taxon>
        <taxon>Melastomataceae</taxon>
        <taxon>Melastomatoideae</taxon>
        <taxon>Melastomateae</taxon>
        <taxon>Melastoma</taxon>
    </lineage>
</organism>
<reference evidence="2" key="1">
    <citation type="journal article" date="2023" name="Front. Plant Sci.">
        <title>Chromosomal-level genome assembly of Melastoma candidum provides insights into trichome evolution.</title>
        <authorList>
            <person name="Zhong Y."/>
            <person name="Wu W."/>
            <person name="Sun C."/>
            <person name="Zou P."/>
            <person name="Liu Y."/>
            <person name="Dai S."/>
            <person name="Zhou R."/>
        </authorList>
    </citation>
    <scope>NUCLEOTIDE SEQUENCE [LARGE SCALE GENOMIC DNA]</scope>
</reference>
<proteinExistence type="predicted"/>
<keyword evidence="2" id="KW-1185">Reference proteome</keyword>
<dbReference type="EMBL" id="CM042884">
    <property type="protein sequence ID" value="KAI4368085.1"/>
    <property type="molecule type" value="Genomic_DNA"/>
</dbReference>
<evidence type="ECO:0000313" key="1">
    <source>
        <dbReference type="EMBL" id="KAI4368085.1"/>
    </source>
</evidence>
<name>A0ACB9QN78_9MYRT</name>
<protein>
    <submittedName>
        <fullName evidence="1">Uncharacterized protein</fullName>
    </submittedName>
</protein>